<dbReference type="AlphaFoldDB" id="A0A2W7P463"/>
<gene>
    <name evidence="1" type="ORF">C7416_103584</name>
</gene>
<accession>A0A2W7P463</accession>
<dbReference type="EMBL" id="QKZN01000003">
    <property type="protein sequence ID" value="PZX30851.1"/>
    <property type="molecule type" value="Genomic_DNA"/>
</dbReference>
<comment type="caution">
    <text evidence="1">The sequence shown here is derived from an EMBL/GenBank/DDBJ whole genome shotgun (WGS) entry which is preliminary data.</text>
</comment>
<sequence>MAAYAERLRECEAQQRVMAELIAKQGAALRELGRHVSELVNTIQAAAQRNAAELAE</sequence>
<keyword evidence="2" id="KW-1185">Reference proteome</keyword>
<dbReference type="Proteomes" id="UP000249638">
    <property type="component" value="Unassembled WGS sequence"/>
</dbReference>
<proteinExistence type="predicted"/>
<name>A0A2W7P463_9BURK</name>
<evidence type="ECO:0000313" key="1">
    <source>
        <dbReference type="EMBL" id="PZX30851.1"/>
    </source>
</evidence>
<reference evidence="1" key="1">
    <citation type="submission" date="2018-06" db="EMBL/GenBank/DDBJ databases">
        <title>Genomic Encyclopedia of Type Strains, Phase IV (KMG-V): Genome sequencing to study the core and pangenomes of soil and plant-associated prokaryotes.</title>
        <authorList>
            <person name="Whitman W."/>
        </authorList>
    </citation>
    <scope>NUCLEOTIDE SEQUENCE [LARGE SCALE GENOMIC DNA]</scope>
    <source>
        <strain evidence="1">MLR2-44</strain>
    </source>
</reference>
<protein>
    <submittedName>
        <fullName evidence="1">Uncharacterized protein</fullName>
    </submittedName>
</protein>
<evidence type="ECO:0000313" key="2">
    <source>
        <dbReference type="Proteomes" id="UP000249638"/>
    </source>
</evidence>
<organism evidence="1 2">
    <name type="scientific">Cupriavidus phytorum</name>
    <dbReference type="NCBI Taxonomy" id="3024399"/>
    <lineage>
        <taxon>Bacteria</taxon>
        <taxon>Pseudomonadati</taxon>
        <taxon>Pseudomonadota</taxon>
        <taxon>Betaproteobacteria</taxon>
        <taxon>Burkholderiales</taxon>
        <taxon>Burkholderiaceae</taxon>
        <taxon>Cupriavidus</taxon>
    </lineage>
</organism>